<evidence type="ECO:0000313" key="3">
    <source>
        <dbReference type="Proteomes" id="UP000600365"/>
    </source>
</evidence>
<dbReference type="AlphaFoldDB" id="A0A917Y3T8"/>
<gene>
    <name evidence="2" type="ORF">GCM10011579_033730</name>
</gene>
<sequence>MGDEHQIQQVPARYARAVNRRDAAALAMLFDPDGRFDIAWDSLR</sequence>
<protein>
    <recommendedName>
        <fullName evidence="1">SnoaL-like domain-containing protein</fullName>
    </recommendedName>
</protein>
<dbReference type="InterPro" id="IPR037401">
    <property type="entry name" value="SnoaL-like"/>
</dbReference>
<dbReference type="Proteomes" id="UP000600365">
    <property type="component" value="Unassembled WGS sequence"/>
</dbReference>
<dbReference type="SUPFAM" id="SSF54427">
    <property type="entry name" value="NTF2-like"/>
    <property type="match status" value="1"/>
</dbReference>
<dbReference type="Gene3D" id="3.10.450.50">
    <property type="match status" value="1"/>
</dbReference>
<dbReference type="EMBL" id="BMMM01000005">
    <property type="protein sequence ID" value="GGN64388.1"/>
    <property type="molecule type" value="Genomic_DNA"/>
</dbReference>
<dbReference type="Pfam" id="PF13577">
    <property type="entry name" value="SnoaL_4"/>
    <property type="match status" value="1"/>
</dbReference>
<keyword evidence="3" id="KW-1185">Reference proteome</keyword>
<proteinExistence type="predicted"/>
<evidence type="ECO:0000313" key="2">
    <source>
        <dbReference type="EMBL" id="GGN64388.1"/>
    </source>
</evidence>
<name>A0A917Y3T8_9ACTN</name>
<dbReference type="InterPro" id="IPR032710">
    <property type="entry name" value="NTF2-like_dom_sf"/>
</dbReference>
<accession>A0A917Y3T8</accession>
<dbReference type="RefSeq" id="WP_189186799.1">
    <property type="nucleotide sequence ID" value="NZ_BMMM01000005.1"/>
</dbReference>
<comment type="caution">
    <text evidence="2">The sequence shown here is derived from an EMBL/GenBank/DDBJ whole genome shotgun (WGS) entry which is preliminary data.</text>
</comment>
<reference evidence="2 3" key="1">
    <citation type="journal article" date="2014" name="Int. J. Syst. Evol. Microbiol.">
        <title>Complete genome sequence of Corynebacterium casei LMG S-19264T (=DSM 44701T), isolated from a smear-ripened cheese.</title>
        <authorList>
            <consortium name="US DOE Joint Genome Institute (JGI-PGF)"/>
            <person name="Walter F."/>
            <person name="Albersmeier A."/>
            <person name="Kalinowski J."/>
            <person name="Ruckert C."/>
        </authorList>
    </citation>
    <scope>NUCLEOTIDE SEQUENCE [LARGE SCALE GENOMIC DNA]</scope>
    <source>
        <strain evidence="2 3">CGMCC 4.7111</strain>
    </source>
</reference>
<feature type="domain" description="SnoaL-like" evidence="1">
    <location>
        <begin position="3"/>
        <end position="40"/>
    </location>
</feature>
<organism evidence="2 3">
    <name type="scientific">Streptomyces albiflavescens</name>
    <dbReference type="NCBI Taxonomy" id="1623582"/>
    <lineage>
        <taxon>Bacteria</taxon>
        <taxon>Bacillati</taxon>
        <taxon>Actinomycetota</taxon>
        <taxon>Actinomycetes</taxon>
        <taxon>Kitasatosporales</taxon>
        <taxon>Streptomycetaceae</taxon>
        <taxon>Streptomyces</taxon>
    </lineage>
</organism>
<evidence type="ECO:0000259" key="1">
    <source>
        <dbReference type="Pfam" id="PF13577"/>
    </source>
</evidence>